<dbReference type="EMBL" id="CAJMWT010003571">
    <property type="protein sequence ID" value="CAE6474325.1"/>
    <property type="molecule type" value="Genomic_DNA"/>
</dbReference>
<protein>
    <submittedName>
        <fullName evidence="2">Uncharacterized protein</fullName>
    </submittedName>
</protein>
<proteinExistence type="predicted"/>
<keyword evidence="1" id="KW-0812">Transmembrane</keyword>
<comment type="caution">
    <text evidence="2">The sequence shown here is derived from an EMBL/GenBank/DDBJ whole genome shotgun (WGS) entry which is preliminary data.</text>
</comment>
<keyword evidence="1" id="KW-0472">Membrane</keyword>
<accession>A0A8H3C3X1</accession>
<feature type="transmembrane region" description="Helical" evidence="1">
    <location>
        <begin position="55"/>
        <end position="77"/>
    </location>
</feature>
<evidence type="ECO:0000313" key="3">
    <source>
        <dbReference type="Proteomes" id="UP000663843"/>
    </source>
</evidence>
<gene>
    <name evidence="2" type="ORF">RDB_LOCUS110552</name>
</gene>
<organism evidence="2 3">
    <name type="scientific">Rhizoctonia solani</name>
    <dbReference type="NCBI Taxonomy" id="456999"/>
    <lineage>
        <taxon>Eukaryota</taxon>
        <taxon>Fungi</taxon>
        <taxon>Dikarya</taxon>
        <taxon>Basidiomycota</taxon>
        <taxon>Agaricomycotina</taxon>
        <taxon>Agaricomycetes</taxon>
        <taxon>Cantharellales</taxon>
        <taxon>Ceratobasidiaceae</taxon>
        <taxon>Rhizoctonia</taxon>
    </lineage>
</organism>
<keyword evidence="1" id="KW-1133">Transmembrane helix</keyword>
<dbReference type="Proteomes" id="UP000663843">
    <property type="component" value="Unassembled WGS sequence"/>
</dbReference>
<evidence type="ECO:0000313" key="2">
    <source>
        <dbReference type="EMBL" id="CAE6474325.1"/>
    </source>
</evidence>
<sequence>MWPTFKTEHPFKETKVLSEDVRLATLAFGVTLGFGYFVVWHAIKQTHKVQRRSAYIIMCWVEIAACLVWAILSWLYITGSIGPSFWLFFSIVTYVIP</sequence>
<name>A0A8H3C3X1_9AGAM</name>
<evidence type="ECO:0000256" key="1">
    <source>
        <dbReference type="SAM" id="Phobius"/>
    </source>
</evidence>
<reference evidence="2" key="1">
    <citation type="submission" date="2021-01" db="EMBL/GenBank/DDBJ databases">
        <authorList>
            <person name="Kaushik A."/>
        </authorList>
    </citation>
    <scope>NUCLEOTIDE SEQUENCE</scope>
    <source>
        <strain evidence="2">AG2-2IIIB</strain>
    </source>
</reference>
<dbReference type="AlphaFoldDB" id="A0A8H3C3X1"/>
<feature type="transmembrane region" description="Helical" evidence="1">
    <location>
        <begin position="23"/>
        <end position="43"/>
    </location>
</feature>